<dbReference type="OrthoDB" id="8184345at2759"/>
<evidence type="ECO:0000256" key="2">
    <source>
        <dbReference type="ARBA" id="ARBA00009127"/>
    </source>
</evidence>
<evidence type="ECO:0000256" key="6">
    <source>
        <dbReference type="SAM" id="SignalP"/>
    </source>
</evidence>
<keyword evidence="4 6" id="KW-0732">Signal</keyword>
<dbReference type="Proteomes" id="UP000829291">
    <property type="component" value="Chromosome 2"/>
</dbReference>
<dbReference type="Pfam" id="PF03022">
    <property type="entry name" value="MRJP"/>
    <property type="match status" value="2"/>
</dbReference>
<protein>
    <submittedName>
        <fullName evidence="8">Uncharacterized protein LOC107225390</fullName>
    </submittedName>
</protein>
<dbReference type="RefSeq" id="XP_015521328.2">
    <property type="nucleotide sequence ID" value="XM_015665842.2"/>
</dbReference>
<evidence type="ECO:0000313" key="7">
    <source>
        <dbReference type="Proteomes" id="UP000829291"/>
    </source>
</evidence>
<evidence type="ECO:0000256" key="5">
    <source>
        <dbReference type="ARBA" id="ARBA00023180"/>
    </source>
</evidence>
<dbReference type="Gene3D" id="2.120.10.30">
    <property type="entry name" value="TolB, C-terminal domain"/>
    <property type="match status" value="2"/>
</dbReference>
<feature type="chain" id="PRO_5045467965" evidence="6">
    <location>
        <begin position="19"/>
        <end position="877"/>
    </location>
</feature>
<comment type="similarity">
    <text evidence="2">Belongs to the major royal jelly protein family.</text>
</comment>
<evidence type="ECO:0000256" key="1">
    <source>
        <dbReference type="ARBA" id="ARBA00004613"/>
    </source>
</evidence>
<dbReference type="PANTHER" id="PTHR10009:SF7">
    <property type="entry name" value="GH10609P-RELATED"/>
    <property type="match status" value="1"/>
</dbReference>
<dbReference type="InterPro" id="IPR011042">
    <property type="entry name" value="6-blade_b-propeller_TolB-like"/>
</dbReference>
<proteinExistence type="inferred from homology"/>
<organism evidence="8">
    <name type="scientific">Neodiprion lecontei</name>
    <name type="common">Redheaded pine sawfly</name>
    <dbReference type="NCBI Taxonomy" id="441921"/>
    <lineage>
        <taxon>Eukaryota</taxon>
        <taxon>Metazoa</taxon>
        <taxon>Ecdysozoa</taxon>
        <taxon>Arthropoda</taxon>
        <taxon>Hexapoda</taxon>
        <taxon>Insecta</taxon>
        <taxon>Pterygota</taxon>
        <taxon>Neoptera</taxon>
        <taxon>Endopterygota</taxon>
        <taxon>Hymenoptera</taxon>
        <taxon>Tenthredinoidea</taxon>
        <taxon>Diprionidae</taxon>
        <taxon>Diprioninae</taxon>
        <taxon>Neodiprion</taxon>
    </lineage>
</organism>
<evidence type="ECO:0000256" key="3">
    <source>
        <dbReference type="ARBA" id="ARBA00022525"/>
    </source>
</evidence>
<dbReference type="PANTHER" id="PTHR10009">
    <property type="entry name" value="PROTEIN YELLOW-RELATED"/>
    <property type="match status" value="1"/>
</dbReference>
<keyword evidence="5" id="KW-0325">Glycoprotein</keyword>
<evidence type="ECO:0000256" key="4">
    <source>
        <dbReference type="ARBA" id="ARBA00022729"/>
    </source>
</evidence>
<reference evidence="8" key="1">
    <citation type="submission" date="2025-08" db="UniProtKB">
        <authorList>
            <consortium name="RefSeq"/>
        </authorList>
    </citation>
    <scope>IDENTIFICATION</scope>
    <source>
        <tissue evidence="8">Thorax and Abdomen</tissue>
    </source>
</reference>
<comment type="subcellular location">
    <subcellularLocation>
        <location evidence="1">Secreted</location>
    </subcellularLocation>
</comment>
<keyword evidence="7" id="KW-1185">Reference proteome</keyword>
<accession>A0A6J0C459</accession>
<name>A0A6J0C459_NEOLC</name>
<gene>
    <name evidence="8" type="primary">LOC107225390</name>
</gene>
<keyword evidence="3" id="KW-0964">Secreted</keyword>
<feature type="signal peptide" evidence="6">
    <location>
        <begin position="1"/>
        <end position="18"/>
    </location>
</feature>
<evidence type="ECO:0000313" key="8">
    <source>
        <dbReference type="RefSeq" id="XP_015521328.2"/>
    </source>
</evidence>
<dbReference type="PRINTS" id="PR01366">
    <property type="entry name" value="ROYALJELLY"/>
</dbReference>
<sequence>MNLIITVLMLAYAGWSSAVELKTFYEWKYIDYVWENDTQKQEAIKNEKYNYTKIIPFDFAKISGERVLVTTPRLFNNPASLSTISNQTGDGGPLLEPYPNWDWHTSTDCTGITSVNRVYLDNCNRLWIVDSGKIGNVSACPAKIIAFDAETDEVLEHVIIPDELTHNSVNTSNGRLEIQAVETSGDSCNETWLYIGDPEGYGLVIWNGSTIWRLENDNVYAPDPTATDFSVAKENVTLELGIFNVEITPTGFIEQGYLLFAPLASKKGYAATLDDFHNSNTAGNTITYYITNFTFPSQVLARVYSKSGVLIGAGTTRLVVSCWNLQYPLASEYVGTLLEDDDALQFASAAKIINGSQVGLEYEQYWVLTNRLQKLILGIMDFEDINFRILGARVAKLVNGTVCEPKTHNVSSSITDKLYLEFETDTIDSSAISLESIAITAAYKMNLILMVLLTFVGWTLTAKLETLYQWKYVDYVWENDTQKQEAIESGVYNHTKICTLDFQRISGNRILVTTPKHFNNPASLSTISNQTGDGGPLLAPYPSWDWHTSTDCSGIVSAARLIMDKCNRLWTVDSGKIGDVAVCPAKIIAFNPETDEVLEQIIIPDEVAHSSVNISKGRLAIQAVETSGDSCNTTWVYIGDPIGYGLVIWNGSAIWRLEDDDVYAPDPASTLFSIGGENITLELGASNVVILPPGFLEQDYLLVRPLASKKSYAASLDDLHNSNTAGNTITYYRSNFTFHSQLLARAASDSGVVVGLFGTPPVTACWNLQYPWESEYVSTIIEEDDAILFSSTAKILNGIENSFEYEQFWLMTNQLQKFLLGTMNFEEVNFRILVATVADLVNGTICEPEPHTISTSIEDKLYFELKIVTVSSSAISL</sequence>
<dbReference type="InterPro" id="IPR017996">
    <property type="entry name" value="MRJP/yellow-related"/>
</dbReference>
<dbReference type="GeneID" id="107225390"/>